<feature type="chain" id="PRO_5046347405" evidence="2">
    <location>
        <begin position="22"/>
        <end position="319"/>
    </location>
</feature>
<dbReference type="PANTHER" id="PTHR42928:SF5">
    <property type="entry name" value="BLR1237 PROTEIN"/>
    <property type="match status" value="1"/>
</dbReference>
<dbReference type="PANTHER" id="PTHR42928">
    <property type="entry name" value="TRICARBOXYLATE-BINDING PROTEIN"/>
    <property type="match status" value="1"/>
</dbReference>
<dbReference type="EMBL" id="JAERQM010000002">
    <property type="protein sequence ID" value="MBU8543873.1"/>
    <property type="molecule type" value="Genomic_DNA"/>
</dbReference>
<dbReference type="CDD" id="cd07012">
    <property type="entry name" value="PBP2_Bug_TTT"/>
    <property type="match status" value="1"/>
</dbReference>
<dbReference type="PIRSF" id="PIRSF017082">
    <property type="entry name" value="YflP"/>
    <property type="match status" value="1"/>
</dbReference>
<proteinExistence type="inferred from homology"/>
<dbReference type="InterPro" id="IPR005064">
    <property type="entry name" value="BUG"/>
</dbReference>
<sequence>MIRRRSLAALPFLGLAAPALAQGGGTIRLIVPAPPGGPTDILARLTGERAAATLGQPVVVDNRAGAGGVIGAEAATRAAPDGLTIMVGHNQTHASNQSMMARLPFHVVEGFTPIAKLGTVHHATVVPANSRARSMAELAAMGRDGGRVTYASSQAGSASHVISETFVRRSNMNATHVPYRGAAPAATDTVAGVVDFYTSTFPTVAGLIRDGRLRALQVGAPARLADFPDVPTSAEAGVPFMAVDAWFGLFGPAGVPAPVAERLAAAFLGALEVPEVQQRLRAAGFTLDPLRPAAFAEFQRREVSRWAEMVQLTGVKLED</sequence>
<protein>
    <submittedName>
        <fullName evidence="3">Tripartite tricarboxylate transporter substrate binding protein</fullName>
    </submittedName>
</protein>
<evidence type="ECO:0000256" key="2">
    <source>
        <dbReference type="SAM" id="SignalP"/>
    </source>
</evidence>
<evidence type="ECO:0000256" key="1">
    <source>
        <dbReference type="ARBA" id="ARBA00006987"/>
    </source>
</evidence>
<accession>A0ABS6H5B2</accession>
<comment type="caution">
    <text evidence="3">The sequence shown here is derived from an EMBL/GenBank/DDBJ whole genome shotgun (WGS) entry which is preliminary data.</text>
</comment>
<evidence type="ECO:0000313" key="3">
    <source>
        <dbReference type="EMBL" id="MBU8543873.1"/>
    </source>
</evidence>
<gene>
    <name evidence="3" type="ORF">JJQ90_09165</name>
</gene>
<keyword evidence="4" id="KW-1185">Reference proteome</keyword>
<dbReference type="RefSeq" id="WP_216874566.1">
    <property type="nucleotide sequence ID" value="NZ_JAERQM010000002.1"/>
</dbReference>
<dbReference type="Proteomes" id="UP000689967">
    <property type="component" value="Unassembled WGS sequence"/>
</dbReference>
<reference evidence="3 4" key="1">
    <citation type="submission" date="2021-01" db="EMBL/GenBank/DDBJ databases">
        <title>Roseomonas sp. nov, a bacterium isolated from an oil production mixture in Yumen Oilfield.</title>
        <authorList>
            <person name="Wu D."/>
        </authorList>
    </citation>
    <scope>NUCLEOTIDE SEQUENCE [LARGE SCALE GENOMIC DNA]</scope>
    <source>
        <strain evidence="3 4">ROY-5-3</strain>
    </source>
</reference>
<name>A0ABS6H5B2_9PROT</name>
<evidence type="ECO:0000313" key="4">
    <source>
        <dbReference type="Proteomes" id="UP000689967"/>
    </source>
</evidence>
<organism evidence="3 4">
    <name type="scientific">Falsiroseomonas oleicola</name>
    <dbReference type="NCBI Taxonomy" id="2801474"/>
    <lineage>
        <taxon>Bacteria</taxon>
        <taxon>Pseudomonadati</taxon>
        <taxon>Pseudomonadota</taxon>
        <taxon>Alphaproteobacteria</taxon>
        <taxon>Acetobacterales</taxon>
        <taxon>Roseomonadaceae</taxon>
        <taxon>Falsiroseomonas</taxon>
    </lineage>
</organism>
<comment type="similarity">
    <text evidence="1">Belongs to the UPF0065 (bug) family.</text>
</comment>
<dbReference type="Pfam" id="PF03401">
    <property type="entry name" value="TctC"/>
    <property type="match status" value="1"/>
</dbReference>
<feature type="signal peptide" evidence="2">
    <location>
        <begin position="1"/>
        <end position="21"/>
    </location>
</feature>
<keyword evidence="2" id="KW-0732">Signal</keyword>